<dbReference type="InterPro" id="IPR000701">
    <property type="entry name" value="SuccDH_FuR_B_TM-su"/>
</dbReference>
<evidence type="ECO:0000256" key="8">
    <source>
        <dbReference type="SAM" id="Phobius"/>
    </source>
</evidence>
<evidence type="ECO:0000256" key="3">
    <source>
        <dbReference type="ARBA" id="ARBA00022692"/>
    </source>
</evidence>
<keyword evidence="4" id="KW-0479">Metal-binding</keyword>
<evidence type="ECO:0000256" key="6">
    <source>
        <dbReference type="ARBA" id="ARBA00023004"/>
    </source>
</evidence>
<comment type="subcellular location">
    <subcellularLocation>
        <location evidence="1">Membrane</location>
    </subcellularLocation>
</comment>
<accession>A0A3B0WEU5</accession>
<dbReference type="EMBL" id="UOEU01001008">
    <property type="protein sequence ID" value="VAW43056.1"/>
    <property type="molecule type" value="Genomic_DNA"/>
</dbReference>
<dbReference type="GO" id="GO:0016020">
    <property type="term" value="C:membrane"/>
    <property type="evidence" value="ECO:0007669"/>
    <property type="project" value="UniProtKB-SubCell"/>
</dbReference>
<feature type="transmembrane region" description="Helical" evidence="8">
    <location>
        <begin position="102"/>
        <end position="125"/>
    </location>
</feature>
<keyword evidence="6" id="KW-0408">Iron</keyword>
<keyword evidence="5 8" id="KW-1133">Transmembrane helix</keyword>
<gene>
    <name evidence="9" type="ORF">MNBD_CHLOROFLEXI01-3673</name>
</gene>
<evidence type="ECO:0000256" key="7">
    <source>
        <dbReference type="ARBA" id="ARBA00023136"/>
    </source>
</evidence>
<dbReference type="Gene3D" id="1.20.1300.10">
    <property type="entry name" value="Fumarate reductase/succinate dehydrogenase, transmembrane subunit"/>
    <property type="match status" value="1"/>
</dbReference>
<evidence type="ECO:0000313" key="9">
    <source>
        <dbReference type="EMBL" id="VAW43056.1"/>
    </source>
</evidence>
<sequence length="139" mass="15718">MTTATPITRRKVQVKYNFERYAFLFMRMSGLALMILAVGHMMIQHVLNSSGNLTLTFVADVWDSWGWKAYDIFLLLFAIPHGINGLRNVLEDYIHNPRLLKTINVVLAVFVVVTIIWAAVGISLFDPEAARAVARDLPN</sequence>
<evidence type="ECO:0008006" key="10">
    <source>
        <dbReference type="Google" id="ProtNLM"/>
    </source>
</evidence>
<evidence type="ECO:0000256" key="1">
    <source>
        <dbReference type="ARBA" id="ARBA00004370"/>
    </source>
</evidence>
<feature type="transmembrane region" description="Helical" evidence="8">
    <location>
        <begin position="21"/>
        <end position="43"/>
    </location>
</feature>
<organism evidence="9">
    <name type="scientific">hydrothermal vent metagenome</name>
    <dbReference type="NCBI Taxonomy" id="652676"/>
    <lineage>
        <taxon>unclassified sequences</taxon>
        <taxon>metagenomes</taxon>
        <taxon>ecological metagenomes</taxon>
    </lineage>
</organism>
<proteinExistence type="predicted"/>
<dbReference type="Pfam" id="PF01127">
    <property type="entry name" value="Sdh_cyt"/>
    <property type="match status" value="1"/>
</dbReference>
<evidence type="ECO:0000256" key="4">
    <source>
        <dbReference type="ARBA" id="ARBA00022723"/>
    </source>
</evidence>
<dbReference type="InterPro" id="IPR034804">
    <property type="entry name" value="SQR/QFR_C/D"/>
</dbReference>
<dbReference type="GO" id="GO:0046872">
    <property type="term" value="F:metal ion binding"/>
    <property type="evidence" value="ECO:0007669"/>
    <property type="project" value="UniProtKB-KW"/>
</dbReference>
<feature type="transmembrane region" description="Helical" evidence="8">
    <location>
        <begin position="72"/>
        <end position="90"/>
    </location>
</feature>
<keyword evidence="2" id="KW-0349">Heme</keyword>
<protein>
    <recommendedName>
        <fullName evidence="10">Succinate dehydrogenase hydrophobic membrane anchor protein</fullName>
    </recommendedName>
</protein>
<dbReference type="AlphaFoldDB" id="A0A3B0WEU5"/>
<dbReference type="SUPFAM" id="SSF81343">
    <property type="entry name" value="Fumarate reductase respiratory complex transmembrane subunits"/>
    <property type="match status" value="1"/>
</dbReference>
<reference evidence="9" key="1">
    <citation type="submission" date="2018-06" db="EMBL/GenBank/DDBJ databases">
        <authorList>
            <person name="Zhirakovskaya E."/>
        </authorList>
    </citation>
    <scope>NUCLEOTIDE SEQUENCE</scope>
</reference>
<name>A0A3B0WEU5_9ZZZZ</name>
<keyword evidence="3 8" id="KW-0812">Transmembrane</keyword>
<evidence type="ECO:0000256" key="2">
    <source>
        <dbReference type="ARBA" id="ARBA00022617"/>
    </source>
</evidence>
<evidence type="ECO:0000256" key="5">
    <source>
        <dbReference type="ARBA" id="ARBA00022989"/>
    </source>
</evidence>
<keyword evidence="7 8" id="KW-0472">Membrane</keyword>